<dbReference type="EMBL" id="CP087977">
    <property type="protein sequence ID" value="UUZ45384.1"/>
    <property type="molecule type" value="Genomic_DNA"/>
</dbReference>
<organism evidence="1 2">
    <name type="scientific">Janibacter limosus</name>
    <dbReference type="NCBI Taxonomy" id="53458"/>
    <lineage>
        <taxon>Bacteria</taxon>
        <taxon>Bacillati</taxon>
        <taxon>Actinomycetota</taxon>
        <taxon>Actinomycetes</taxon>
        <taxon>Micrococcales</taxon>
        <taxon>Intrasporangiaceae</taxon>
        <taxon>Janibacter</taxon>
    </lineage>
</organism>
<name>A0AC61U5S4_9MICO</name>
<protein>
    <submittedName>
        <fullName evidence="1">Nucleotide-binding protein</fullName>
    </submittedName>
</protein>
<accession>A0AC61U5S4</accession>
<evidence type="ECO:0000313" key="1">
    <source>
        <dbReference type="EMBL" id="UUZ45384.1"/>
    </source>
</evidence>
<proteinExistence type="predicted"/>
<evidence type="ECO:0000313" key="2">
    <source>
        <dbReference type="Proteomes" id="UP001059663"/>
    </source>
</evidence>
<sequence>MASSSFDIVSKVDRREVDNALNRAAKEVTQRYDFKGVGASIEWSGDNVVIKANSADRVPAVLDVFESKLIRRGVSLKNIDFGEKEPQVSGKEYVLSGPTKEGIDRDNAKKISKIIRDEGPKGIKPQIQGRRAARDGQVARRAPGGHLAAQGQGPRRGAAVRQLPLTDDEPAVATSWSPRPVRRSG</sequence>
<reference evidence="1" key="1">
    <citation type="submission" date="2021-11" db="EMBL/GenBank/DDBJ databases">
        <title>Study of the species diversity of bacterial strains isolated from a unique natural object - Shulgan-Tash cave (Bashkiria).</title>
        <authorList>
            <person name="Sazanova A.L."/>
            <person name="Chirak E.R."/>
            <person name="Safronova V.I."/>
        </authorList>
    </citation>
    <scope>NUCLEOTIDE SEQUENCE</scope>
    <source>
        <strain evidence="1">P1</strain>
    </source>
</reference>
<dbReference type="Proteomes" id="UP001059663">
    <property type="component" value="Chromosome"/>
</dbReference>
<gene>
    <name evidence="1" type="ORF">LP422_04155</name>
</gene>